<comment type="caution">
    <text evidence="2">The sequence shown here is derived from an EMBL/GenBank/DDBJ whole genome shotgun (WGS) entry which is preliminary data.</text>
</comment>
<dbReference type="Proteomes" id="UP000637074">
    <property type="component" value="Unassembled WGS sequence"/>
</dbReference>
<feature type="transmembrane region" description="Helical" evidence="1">
    <location>
        <begin position="97"/>
        <end position="119"/>
    </location>
</feature>
<feature type="transmembrane region" description="Helical" evidence="1">
    <location>
        <begin position="125"/>
        <end position="144"/>
    </location>
</feature>
<protein>
    <submittedName>
        <fullName evidence="2">Lipoprotein YgaO</fullName>
    </submittedName>
</protein>
<name>A0ABQ3N8G1_9BACI</name>
<feature type="transmembrane region" description="Helical" evidence="1">
    <location>
        <begin position="7"/>
        <end position="26"/>
    </location>
</feature>
<evidence type="ECO:0000313" key="3">
    <source>
        <dbReference type="Proteomes" id="UP000637074"/>
    </source>
</evidence>
<dbReference type="RefSeq" id="WP_191275746.1">
    <property type="nucleotide sequence ID" value="NZ_BNDS01000021.1"/>
</dbReference>
<reference evidence="2 3" key="1">
    <citation type="journal article" date="2022" name="Int. J. Syst. Evol. Microbiol.">
        <title>Neobacillus kokaensis sp. nov., isolated from soil.</title>
        <authorList>
            <person name="Yuki K."/>
            <person name="Matsubara H."/>
            <person name="Yamaguchi S."/>
        </authorList>
    </citation>
    <scope>NUCLEOTIDE SEQUENCE [LARGE SCALE GENOMIC DNA]</scope>
    <source>
        <strain evidence="2 3">LOB 377</strain>
    </source>
</reference>
<evidence type="ECO:0000313" key="2">
    <source>
        <dbReference type="EMBL" id="GHI00372.1"/>
    </source>
</evidence>
<keyword evidence="3" id="KW-1185">Reference proteome</keyword>
<keyword evidence="1" id="KW-0812">Transmembrane</keyword>
<keyword evidence="1" id="KW-1133">Transmembrane helix</keyword>
<sequence>MKIVRNGSIIIVSLILFGWMMSGFYQASLDIVEFSKDTSRGFLFEINIVPFLLLIILSGMFTLFTKRIKKKKILWLPEEFEESDEREQQITARACRAAYISMIYAFPIITVLLLFYPFISKAIPYYPIIVFILLPLTQIMTYMISWQKNYK</sequence>
<organism evidence="2 3">
    <name type="scientific">Neobacillus kokaensis</name>
    <dbReference type="NCBI Taxonomy" id="2759023"/>
    <lineage>
        <taxon>Bacteria</taxon>
        <taxon>Bacillati</taxon>
        <taxon>Bacillota</taxon>
        <taxon>Bacilli</taxon>
        <taxon>Bacillales</taxon>
        <taxon>Bacillaceae</taxon>
        <taxon>Neobacillus</taxon>
    </lineage>
</organism>
<keyword evidence="1" id="KW-0472">Membrane</keyword>
<dbReference type="EMBL" id="BNDS01000021">
    <property type="protein sequence ID" value="GHI00372.1"/>
    <property type="molecule type" value="Genomic_DNA"/>
</dbReference>
<feature type="transmembrane region" description="Helical" evidence="1">
    <location>
        <begin position="46"/>
        <end position="64"/>
    </location>
</feature>
<evidence type="ECO:0000256" key="1">
    <source>
        <dbReference type="SAM" id="Phobius"/>
    </source>
</evidence>
<gene>
    <name evidence="2" type="primary">ygaO</name>
    <name evidence="2" type="ORF">AM1BK_39140</name>
</gene>
<accession>A0ABQ3N8G1</accession>
<proteinExistence type="predicted"/>
<keyword evidence="2" id="KW-0449">Lipoprotein</keyword>